<protein>
    <submittedName>
        <fullName evidence="2">Uncharacterized protein</fullName>
    </submittedName>
</protein>
<feature type="compositionally biased region" description="Basic residues" evidence="1">
    <location>
        <begin position="22"/>
        <end position="31"/>
    </location>
</feature>
<organism evidence="2 3">
    <name type="scientific">Eumeta variegata</name>
    <name type="common">Bagworm moth</name>
    <name type="synonym">Eumeta japonica</name>
    <dbReference type="NCBI Taxonomy" id="151549"/>
    <lineage>
        <taxon>Eukaryota</taxon>
        <taxon>Metazoa</taxon>
        <taxon>Ecdysozoa</taxon>
        <taxon>Arthropoda</taxon>
        <taxon>Hexapoda</taxon>
        <taxon>Insecta</taxon>
        <taxon>Pterygota</taxon>
        <taxon>Neoptera</taxon>
        <taxon>Endopterygota</taxon>
        <taxon>Lepidoptera</taxon>
        <taxon>Glossata</taxon>
        <taxon>Ditrysia</taxon>
        <taxon>Tineoidea</taxon>
        <taxon>Psychidae</taxon>
        <taxon>Oiketicinae</taxon>
        <taxon>Eumeta</taxon>
    </lineage>
</organism>
<proteinExistence type="predicted"/>
<evidence type="ECO:0000256" key="1">
    <source>
        <dbReference type="SAM" id="MobiDB-lite"/>
    </source>
</evidence>
<evidence type="ECO:0000313" key="3">
    <source>
        <dbReference type="Proteomes" id="UP000299102"/>
    </source>
</evidence>
<dbReference type="AlphaFoldDB" id="A0A4C1T659"/>
<evidence type="ECO:0000313" key="2">
    <source>
        <dbReference type="EMBL" id="GBP09675.1"/>
    </source>
</evidence>
<reference evidence="2 3" key="1">
    <citation type="journal article" date="2019" name="Commun. Biol.">
        <title>The bagworm genome reveals a unique fibroin gene that provides high tensile strength.</title>
        <authorList>
            <person name="Kono N."/>
            <person name="Nakamura H."/>
            <person name="Ohtoshi R."/>
            <person name="Tomita M."/>
            <person name="Numata K."/>
            <person name="Arakawa K."/>
        </authorList>
    </citation>
    <scope>NUCLEOTIDE SEQUENCE [LARGE SCALE GENOMIC DNA]</scope>
</reference>
<dbReference type="Proteomes" id="UP000299102">
    <property type="component" value="Unassembled WGS sequence"/>
</dbReference>
<keyword evidence="3" id="KW-1185">Reference proteome</keyword>
<sequence>MCVEFSFHHCTGLKPKLPHWLGRGRSRRRGNHDHDRQFDPLSEISSQWQPTPALRESDGLRLFIASLK</sequence>
<feature type="region of interest" description="Disordered" evidence="1">
    <location>
        <begin position="21"/>
        <end position="52"/>
    </location>
</feature>
<name>A0A4C1T659_EUMVA</name>
<dbReference type="EMBL" id="BGZK01004560">
    <property type="protein sequence ID" value="GBP09675.1"/>
    <property type="molecule type" value="Genomic_DNA"/>
</dbReference>
<comment type="caution">
    <text evidence="2">The sequence shown here is derived from an EMBL/GenBank/DDBJ whole genome shotgun (WGS) entry which is preliminary data.</text>
</comment>
<accession>A0A4C1T659</accession>
<gene>
    <name evidence="2" type="ORF">EVAR_70435_1</name>
</gene>